<organism evidence="1 2">
    <name type="scientific">Piscirickettsia litoralis</name>
    <dbReference type="NCBI Taxonomy" id="1891921"/>
    <lineage>
        <taxon>Bacteria</taxon>
        <taxon>Pseudomonadati</taxon>
        <taxon>Pseudomonadota</taxon>
        <taxon>Gammaproteobacteria</taxon>
        <taxon>Thiotrichales</taxon>
        <taxon>Piscirickettsiaceae</taxon>
        <taxon>Piscirickettsia</taxon>
    </lineage>
</organism>
<keyword evidence="2" id="KW-1185">Reference proteome</keyword>
<dbReference type="EMBL" id="MDTU01000001">
    <property type="protein sequence ID" value="ODN42695.1"/>
    <property type="molecule type" value="Genomic_DNA"/>
</dbReference>
<dbReference type="Proteomes" id="UP000094329">
    <property type="component" value="Unassembled WGS sequence"/>
</dbReference>
<evidence type="ECO:0000313" key="2">
    <source>
        <dbReference type="Proteomes" id="UP000094329"/>
    </source>
</evidence>
<dbReference type="RefSeq" id="WP_069312492.1">
    <property type="nucleotide sequence ID" value="NZ_MDTU01000001.1"/>
</dbReference>
<name>A0ABX3A5I5_9GAMM</name>
<gene>
    <name evidence="1" type="ORF">BGC07_06875</name>
</gene>
<comment type="caution">
    <text evidence="1">The sequence shown here is derived from an EMBL/GenBank/DDBJ whole genome shotgun (WGS) entry which is preliminary data.</text>
</comment>
<accession>A0ABX3A5I5</accession>
<evidence type="ECO:0000313" key="1">
    <source>
        <dbReference type="EMBL" id="ODN42695.1"/>
    </source>
</evidence>
<sequence>MSDEDIDATDVDIDSIIAAETDANEIDASEIDETLEAAIETDAFVESWQAPSFAQEEVRQSEPLVISDYDKYDHWQIPGLSANIEKDNKTSQFAVDEDDKVSWPNMTLEGMTSAEQVDHDQGGLLEATEELEQDVIEDVTMTAADLEELQKKLMKRGFPWKK</sequence>
<proteinExistence type="predicted"/>
<reference evidence="1 2" key="1">
    <citation type="submission" date="2016-08" db="EMBL/GenBank/DDBJ databases">
        <title>Draft genome sequence of Candidatus Piscirickettsia litoralis, from seawater.</title>
        <authorList>
            <person name="Wan X."/>
            <person name="Lee A.J."/>
            <person name="Hou S."/>
            <person name="Donachie S.P."/>
        </authorList>
    </citation>
    <scope>NUCLEOTIDE SEQUENCE [LARGE SCALE GENOMIC DNA]</scope>
    <source>
        <strain evidence="1 2">Y2</strain>
    </source>
</reference>
<protein>
    <submittedName>
        <fullName evidence="1">Uncharacterized protein</fullName>
    </submittedName>
</protein>